<keyword evidence="17" id="KW-1185">Reference proteome</keyword>
<keyword evidence="7 15" id="KW-0808">Transferase</keyword>
<dbReference type="InterPro" id="IPR022826">
    <property type="entry name" value="KDO_kinase"/>
</dbReference>
<comment type="similarity">
    <text evidence="3 15">Belongs to the protein kinase superfamily. KdkA/RfaP family.</text>
</comment>
<comment type="subcellular location">
    <subcellularLocation>
        <location evidence="1 15">Cell inner membrane</location>
        <topology evidence="1 15">Peripheral membrane protein</topology>
        <orientation evidence="1 15">Cytoplasmic side</orientation>
    </subcellularLocation>
</comment>
<gene>
    <name evidence="15" type="primary">kdkA</name>
    <name evidence="16" type="ORF">ACE05E_15940</name>
</gene>
<evidence type="ECO:0000256" key="2">
    <source>
        <dbReference type="ARBA" id="ARBA00004713"/>
    </source>
</evidence>
<dbReference type="RefSeq" id="WP_374815294.1">
    <property type="nucleotide sequence ID" value="NZ_JBHFLD010000025.1"/>
</dbReference>
<evidence type="ECO:0000256" key="1">
    <source>
        <dbReference type="ARBA" id="ARBA00004515"/>
    </source>
</evidence>
<comment type="function">
    <text evidence="15">Catalyzes the ATP-dependent phosphorylation of the 3-deoxy-D-manno-octulosonic acid (Kdo) residue in Kdo-lipid IV(A) at the 4-OH position.</text>
</comment>
<comment type="catalytic activity">
    <reaction evidence="14 15">
        <text>an alpha-Kdo-(2-&gt;6)-lipid IVA + ATP = a 4-O-phospho-alpha-Kdo-(2-&gt;6)-lipid IVA + ADP + H(+)</text>
        <dbReference type="Rhea" id="RHEA:74271"/>
        <dbReference type="ChEBI" id="CHEBI:15378"/>
        <dbReference type="ChEBI" id="CHEBI:30616"/>
        <dbReference type="ChEBI" id="CHEBI:176428"/>
        <dbReference type="ChEBI" id="CHEBI:193140"/>
        <dbReference type="ChEBI" id="CHEBI:456216"/>
        <dbReference type="EC" id="2.7.1.166"/>
    </reaction>
</comment>
<evidence type="ECO:0000313" key="16">
    <source>
        <dbReference type="EMBL" id="MFB2716973.1"/>
    </source>
</evidence>
<keyword evidence="9 15" id="KW-0418">Kinase</keyword>
<evidence type="ECO:0000256" key="4">
    <source>
        <dbReference type="ARBA" id="ARBA00011988"/>
    </source>
</evidence>
<dbReference type="EC" id="2.7.1.166" evidence="4 15"/>
<evidence type="ECO:0000256" key="12">
    <source>
        <dbReference type="ARBA" id="ARBA00023136"/>
    </source>
</evidence>
<evidence type="ECO:0000256" key="3">
    <source>
        <dbReference type="ARBA" id="ARBA00010327"/>
    </source>
</evidence>
<name>A0ABV4WAL1_9GAMM</name>
<proteinExistence type="inferred from homology"/>
<keyword evidence="8 15" id="KW-0547">Nucleotide-binding</keyword>
<keyword evidence="6 15" id="KW-0997">Cell inner membrane</keyword>
<dbReference type="Proteomes" id="UP001576762">
    <property type="component" value="Unassembled WGS sequence"/>
</dbReference>
<evidence type="ECO:0000256" key="9">
    <source>
        <dbReference type="ARBA" id="ARBA00022777"/>
    </source>
</evidence>
<evidence type="ECO:0000256" key="11">
    <source>
        <dbReference type="ARBA" id="ARBA00022985"/>
    </source>
</evidence>
<evidence type="ECO:0000256" key="13">
    <source>
        <dbReference type="ARBA" id="ARBA00029511"/>
    </source>
</evidence>
<keyword evidence="10 15" id="KW-0067">ATP-binding</keyword>
<dbReference type="InterPro" id="IPR011009">
    <property type="entry name" value="Kinase-like_dom_sf"/>
</dbReference>
<dbReference type="Pfam" id="PF06293">
    <property type="entry name" value="Kdo"/>
    <property type="match status" value="1"/>
</dbReference>
<evidence type="ECO:0000256" key="15">
    <source>
        <dbReference type="HAMAP-Rule" id="MF_00521"/>
    </source>
</evidence>
<protein>
    <recommendedName>
        <fullName evidence="13 15">3-deoxy-D-manno-octulosonic acid kinase</fullName>
        <shortName evidence="15">Kdo kinase</shortName>
        <ecNumber evidence="4 15">2.7.1.166</ecNumber>
    </recommendedName>
</protein>
<comment type="caution">
    <text evidence="16">The sequence shown here is derived from an EMBL/GenBank/DDBJ whole genome shotgun (WGS) entry which is preliminary data.</text>
</comment>
<sequence>MNGLVRGSVVGSDTEVHISRDGINALVVPEWAEQFDPDWFDPDYWGERAVPVSSGGRGSAWFIERSPDHWVLRHYRRGGLVGKLIRDRYLYAGEVRVRAFVEFRLLVQLRVLGLPVPKPVAVVYQRKGVLYSSAIIIERLQGVRPLGDVALSLDATRWRETGQVIRQFHDAGVYHADLNCFNILVGETSTHLIDFDKGELRSRTPYRTSWKGNTLDRLKRSLNKAYGEELEREWQFFLEGYNASTNV</sequence>
<evidence type="ECO:0000256" key="6">
    <source>
        <dbReference type="ARBA" id="ARBA00022519"/>
    </source>
</evidence>
<keyword evidence="11 15" id="KW-0448">Lipopolysaccharide biosynthesis</keyword>
<dbReference type="EMBL" id="JBHFLD010000025">
    <property type="protein sequence ID" value="MFB2716973.1"/>
    <property type="molecule type" value="Genomic_DNA"/>
</dbReference>
<evidence type="ECO:0000256" key="10">
    <source>
        <dbReference type="ARBA" id="ARBA00022840"/>
    </source>
</evidence>
<evidence type="ECO:0000313" key="17">
    <source>
        <dbReference type="Proteomes" id="UP001576762"/>
    </source>
</evidence>
<comment type="pathway">
    <text evidence="2 15">Bacterial outer membrane biogenesis; LPS core biosynthesis.</text>
</comment>
<evidence type="ECO:0000256" key="8">
    <source>
        <dbReference type="ARBA" id="ARBA00022741"/>
    </source>
</evidence>
<dbReference type="GO" id="GO:0016301">
    <property type="term" value="F:kinase activity"/>
    <property type="evidence" value="ECO:0007669"/>
    <property type="project" value="UniProtKB-KW"/>
</dbReference>
<feature type="active site" evidence="15">
    <location>
        <position position="177"/>
    </location>
</feature>
<keyword evidence="5 15" id="KW-1003">Cell membrane</keyword>
<organism evidence="16 17">
    <name type="scientific">Marinobacter shengliensis</name>
    <dbReference type="NCBI Taxonomy" id="1389223"/>
    <lineage>
        <taxon>Bacteria</taxon>
        <taxon>Pseudomonadati</taxon>
        <taxon>Pseudomonadota</taxon>
        <taxon>Gammaproteobacteria</taxon>
        <taxon>Pseudomonadales</taxon>
        <taxon>Marinobacteraceae</taxon>
        <taxon>Marinobacter</taxon>
    </lineage>
</organism>
<dbReference type="Gene3D" id="1.10.510.10">
    <property type="entry name" value="Transferase(Phosphotransferase) domain 1"/>
    <property type="match status" value="1"/>
</dbReference>
<reference evidence="16 17" key="1">
    <citation type="submission" date="2024-09" db="EMBL/GenBank/DDBJ databases">
        <title>Draft genome sequences of 6 high pH adapted Marinobacter shengliensis sp. isolated from Mariana forearc serpentinite mud volcanoes.</title>
        <authorList>
            <person name="Elkassas S."/>
            <person name="Serres M."/>
            <person name="Michael N."/>
            <person name="Amina P."/>
            <person name="Teodora Z."/>
            <person name="Julie H."/>
        </authorList>
    </citation>
    <scope>NUCLEOTIDE SEQUENCE [LARGE SCALE GENOMIC DNA]</scope>
    <source>
        <strain evidence="16 17">EB4</strain>
    </source>
</reference>
<evidence type="ECO:0000256" key="14">
    <source>
        <dbReference type="ARBA" id="ARBA00034417"/>
    </source>
</evidence>
<keyword evidence="12 15" id="KW-0472">Membrane</keyword>
<evidence type="ECO:0000256" key="7">
    <source>
        <dbReference type="ARBA" id="ARBA00022679"/>
    </source>
</evidence>
<accession>A0ABV4WAL1</accession>
<dbReference type="NCBIfam" id="NF002475">
    <property type="entry name" value="PRK01723.1"/>
    <property type="match status" value="1"/>
</dbReference>
<evidence type="ECO:0000256" key="5">
    <source>
        <dbReference type="ARBA" id="ARBA00022475"/>
    </source>
</evidence>
<dbReference type="HAMAP" id="MF_00521">
    <property type="entry name" value="KDO_kinase"/>
    <property type="match status" value="1"/>
</dbReference>
<dbReference type="SUPFAM" id="SSF56112">
    <property type="entry name" value="Protein kinase-like (PK-like)"/>
    <property type="match status" value="1"/>
</dbReference>